<dbReference type="GO" id="GO:0061651">
    <property type="term" value="F:Atg12 conjugating enzyme activity"/>
    <property type="evidence" value="ECO:0007669"/>
    <property type="project" value="TreeGrafter"/>
</dbReference>
<reference evidence="8" key="1">
    <citation type="submission" date="2014-03" db="EMBL/GenBank/DDBJ databases">
        <authorList>
            <person name="Casaregola S."/>
        </authorList>
    </citation>
    <scope>NUCLEOTIDE SEQUENCE [LARGE SCALE GENOMIC DNA]</scope>
    <source>
        <strain evidence="8">CLIB 918</strain>
    </source>
</reference>
<accession>A0A0J9XHV7</accession>
<evidence type="ECO:0000256" key="6">
    <source>
        <dbReference type="ARBA" id="ARBA00023006"/>
    </source>
</evidence>
<comment type="caution">
    <text evidence="8">The sequence shown here is derived from an EMBL/GenBank/DDBJ whole genome shotgun (WGS) entry which is preliminary data.</text>
</comment>
<keyword evidence="4" id="KW-0833">Ubl conjugation pathway</keyword>
<protein>
    <recommendedName>
        <fullName evidence="2">Ubiquitin-like-conjugating enzyme ATG10</fullName>
    </recommendedName>
    <alternativeName>
        <fullName evidence="7">Autophagy-related protein 10</fullName>
    </alternativeName>
</protein>
<dbReference type="EMBL" id="CCBN010000017">
    <property type="protein sequence ID" value="CDO56916.1"/>
    <property type="molecule type" value="Genomic_DNA"/>
</dbReference>
<gene>
    <name evidence="8" type="ORF">BN980_GECA17s01979g</name>
</gene>
<evidence type="ECO:0000313" key="8">
    <source>
        <dbReference type="EMBL" id="CDO56916.1"/>
    </source>
</evidence>
<dbReference type="Pfam" id="PF03987">
    <property type="entry name" value="Autophagy_act_C"/>
    <property type="match status" value="1"/>
</dbReference>
<keyword evidence="6" id="KW-0072">Autophagy</keyword>
<name>A0A0J9XHV7_GEOCN</name>
<evidence type="ECO:0000256" key="3">
    <source>
        <dbReference type="ARBA" id="ARBA00022679"/>
    </source>
</evidence>
<evidence type="ECO:0000256" key="2">
    <source>
        <dbReference type="ARBA" id="ARBA00021099"/>
    </source>
</evidence>
<keyword evidence="3" id="KW-0808">Transferase</keyword>
<dbReference type="GO" id="GO:0000045">
    <property type="term" value="P:autophagosome assembly"/>
    <property type="evidence" value="ECO:0007669"/>
    <property type="project" value="TreeGrafter"/>
</dbReference>
<dbReference type="GO" id="GO:0015031">
    <property type="term" value="P:protein transport"/>
    <property type="evidence" value="ECO:0007669"/>
    <property type="project" value="UniProtKB-KW"/>
</dbReference>
<organism evidence="8 9">
    <name type="scientific">Geotrichum candidum</name>
    <name type="common">Oospora lactis</name>
    <name type="synonym">Dipodascus geotrichum</name>
    <dbReference type="NCBI Taxonomy" id="1173061"/>
    <lineage>
        <taxon>Eukaryota</taxon>
        <taxon>Fungi</taxon>
        <taxon>Dikarya</taxon>
        <taxon>Ascomycota</taxon>
        <taxon>Saccharomycotina</taxon>
        <taxon>Dipodascomycetes</taxon>
        <taxon>Dipodascales</taxon>
        <taxon>Dipodascaceae</taxon>
        <taxon>Geotrichum</taxon>
    </lineage>
</organism>
<comment type="similarity">
    <text evidence="1">Belongs to the ATG10 family.</text>
</comment>
<dbReference type="InterPro" id="IPR007135">
    <property type="entry name" value="Atg3/Atg10"/>
</dbReference>
<evidence type="ECO:0000256" key="4">
    <source>
        <dbReference type="ARBA" id="ARBA00022786"/>
    </source>
</evidence>
<keyword evidence="9" id="KW-1185">Reference proteome</keyword>
<evidence type="ECO:0000313" key="9">
    <source>
        <dbReference type="Proteomes" id="UP000242525"/>
    </source>
</evidence>
<dbReference type="GO" id="GO:0005829">
    <property type="term" value="C:cytosol"/>
    <property type="evidence" value="ECO:0007669"/>
    <property type="project" value="TreeGrafter"/>
</dbReference>
<proteinExistence type="inferred from homology"/>
<sequence length="176" mass="19445">MTEVFLNSVYDHLKASTNPSYISVTLEAADDDLLTGLPSTSYVQVHRDLTSTRVIYNILAWPVKPVISSDAQSEQKNTMVVPVIYFTLYGHNPHTGSLEAITNVDKVVDLIVPQTYHDQVRGGISQGINPATGLPGFFLHPCKTEAWMETMGFDTPSNNEAKYVVWLQTFGQVVGL</sequence>
<evidence type="ECO:0000256" key="5">
    <source>
        <dbReference type="ARBA" id="ARBA00022927"/>
    </source>
</evidence>
<evidence type="ECO:0000256" key="1">
    <source>
        <dbReference type="ARBA" id="ARBA00005696"/>
    </source>
</evidence>
<dbReference type="GO" id="GO:0032446">
    <property type="term" value="P:protein modification by small protein conjugation"/>
    <property type="evidence" value="ECO:0007669"/>
    <property type="project" value="TreeGrafter"/>
</dbReference>
<dbReference type="GO" id="GO:0000422">
    <property type="term" value="P:autophagy of mitochondrion"/>
    <property type="evidence" value="ECO:0007669"/>
    <property type="project" value="TreeGrafter"/>
</dbReference>
<dbReference type="AlphaFoldDB" id="A0A0J9XHV7"/>
<dbReference type="PANTHER" id="PTHR14957">
    <property type="entry name" value="UBIQUITIN-LIKE-CONJUGATING ENZYME ATG10"/>
    <property type="match status" value="1"/>
</dbReference>
<keyword evidence="5" id="KW-0813">Transport</keyword>
<dbReference type="Proteomes" id="UP000242525">
    <property type="component" value="Unassembled WGS sequence"/>
</dbReference>
<dbReference type="PANTHER" id="PTHR14957:SF1">
    <property type="entry name" value="UBIQUITIN-LIKE-CONJUGATING ENZYME ATG10"/>
    <property type="match status" value="1"/>
</dbReference>
<dbReference type="STRING" id="1173061.A0A0J9XHV7"/>
<evidence type="ECO:0000256" key="7">
    <source>
        <dbReference type="ARBA" id="ARBA00029833"/>
    </source>
</evidence>
<keyword evidence="5" id="KW-0653">Protein transport</keyword>
<dbReference type="OrthoDB" id="4089664at2759"/>